<dbReference type="RefSeq" id="WP_211784803.1">
    <property type="nucleotide sequence ID" value="NZ_CP047289.1"/>
</dbReference>
<name>A0A8J8MRS9_9RHOB</name>
<protein>
    <submittedName>
        <fullName evidence="1">Uncharacterized protein</fullName>
    </submittedName>
</protein>
<gene>
    <name evidence="1" type="ORF">GR316_04275</name>
</gene>
<accession>A0A8J8MRS9</accession>
<evidence type="ECO:0000313" key="2">
    <source>
        <dbReference type="Proteomes" id="UP000679284"/>
    </source>
</evidence>
<dbReference type="AlphaFoldDB" id="A0A8J8MRS9"/>
<proteinExistence type="predicted"/>
<keyword evidence="2" id="KW-1185">Reference proteome</keyword>
<dbReference type="Proteomes" id="UP000679284">
    <property type="component" value="Chromosome"/>
</dbReference>
<sequence length="139" mass="15338">MPDVADGRTQTNSYGPAKRIITSVIGAEGGNRTFPRIQSRLSFNSEAGMPAGSSRQTVAIDRRAVSCRSTPQKSRLAFNPGKNSVDFKNWCELGRVSTLARLFQQLQAPIPVRIKTWVMDAEISILLLQFRVSTATLQK</sequence>
<organism evidence="1 2">
    <name type="scientific">Falsirhodobacter algicola</name>
    <dbReference type="NCBI Taxonomy" id="2692330"/>
    <lineage>
        <taxon>Bacteria</taxon>
        <taxon>Pseudomonadati</taxon>
        <taxon>Pseudomonadota</taxon>
        <taxon>Alphaproteobacteria</taxon>
        <taxon>Rhodobacterales</taxon>
        <taxon>Paracoccaceae</taxon>
        <taxon>Falsirhodobacter</taxon>
    </lineage>
</organism>
<evidence type="ECO:0000313" key="1">
    <source>
        <dbReference type="EMBL" id="QUS35555.1"/>
    </source>
</evidence>
<dbReference type="KEGG" id="fap:GR316_04275"/>
<dbReference type="EMBL" id="CP047289">
    <property type="protein sequence ID" value="QUS35555.1"/>
    <property type="molecule type" value="Genomic_DNA"/>
</dbReference>
<reference evidence="1" key="1">
    <citation type="submission" date="2020-01" db="EMBL/GenBank/DDBJ databases">
        <authorList>
            <person name="Yang Y."/>
            <person name="Kwon Y.M."/>
        </authorList>
    </citation>
    <scope>NUCLEOTIDE SEQUENCE</scope>
    <source>
        <strain evidence="1">PG104</strain>
    </source>
</reference>